<keyword evidence="3" id="KW-1185">Reference proteome</keyword>
<proteinExistence type="predicted"/>
<keyword evidence="1" id="KW-0812">Transmembrane</keyword>
<dbReference type="EMBL" id="SNZA01000011">
    <property type="protein sequence ID" value="TDR05449.1"/>
    <property type="molecule type" value="Genomic_DNA"/>
</dbReference>
<gene>
    <name evidence="2" type="ORF">C8D85_3636</name>
</gene>
<feature type="transmembrane region" description="Helical" evidence="1">
    <location>
        <begin position="23"/>
        <end position="40"/>
    </location>
</feature>
<sequence length="47" mass="5122">MSNEESKTVLVSLGEFLNANPDSAVTLFALAAICFVVWCMRNSGEKK</sequence>
<name>A0A4R6X0E7_9GAMM</name>
<organism evidence="2 3">
    <name type="scientific">Marinomonas communis</name>
    <dbReference type="NCBI Taxonomy" id="28254"/>
    <lineage>
        <taxon>Bacteria</taxon>
        <taxon>Pseudomonadati</taxon>
        <taxon>Pseudomonadota</taxon>
        <taxon>Gammaproteobacteria</taxon>
        <taxon>Oceanospirillales</taxon>
        <taxon>Oceanospirillaceae</taxon>
        <taxon>Marinomonas</taxon>
    </lineage>
</organism>
<dbReference type="RefSeq" id="WP_162847627.1">
    <property type="nucleotide sequence ID" value="NZ_SNZA01000011.1"/>
</dbReference>
<keyword evidence="1" id="KW-1133">Transmembrane helix</keyword>
<dbReference type="AlphaFoldDB" id="A0A4R6X0E7"/>
<reference evidence="2 3" key="1">
    <citation type="submission" date="2019-03" db="EMBL/GenBank/DDBJ databases">
        <title>Genomic Encyclopedia of Type Strains, Phase IV (KMG-IV): sequencing the most valuable type-strain genomes for metagenomic binning, comparative biology and taxonomic classification.</title>
        <authorList>
            <person name="Goeker M."/>
        </authorList>
    </citation>
    <scope>NUCLEOTIDE SEQUENCE [LARGE SCALE GENOMIC DNA]</scope>
    <source>
        <strain evidence="2 3">DSM 5604</strain>
    </source>
</reference>
<keyword evidence="1" id="KW-0472">Membrane</keyword>
<dbReference type="Proteomes" id="UP000295729">
    <property type="component" value="Unassembled WGS sequence"/>
</dbReference>
<comment type="caution">
    <text evidence="2">The sequence shown here is derived from an EMBL/GenBank/DDBJ whole genome shotgun (WGS) entry which is preliminary data.</text>
</comment>
<evidence type="ECO:0000313" key="3">
    <source>
        <dbReference type="Proteomes" id="UP000295729"/>
    </source>
</evidence>
<accession>A0A4R6X0E7</accession>
<protein>
    <submittedName>
        <fullName evidence="2">Uncharacterized protein</fullName>
    </submittedName>
</protein>
<evidence type="ECO:0000313" key="2">
    <source>
        <dbReference type="EMBL" id="TDR05449.1"/>
    </source>
</evidence>
<evidence type="ECO:0000256" key="1">
    <source>
        <dbReference type="SAM" id="Phobius"/>
    </source>
</evidence>